<organism evidence="1 2">
    <name type="scientific">Pseudomonas abietaniphila</name>
    <dbReference type="NCBI Taxonomy" id="89065"/>
    <lineage>
        <taxon>Bacteria</taxon>
        <taxon>Pseudomonadati</taxon>
        <taxon>Pseudomonadota</taxon>
        <taxon>Gammaproteobacteria</taxon>
        <taxon>Pseudomonadales</taxon>
        <taxon>Pseudomonadaceae</taxon>
        <taxon>Pseudomonas</taxon>
    </lineage>
</organism>
<sequence>MSQELKKLPPFAAEVMSKLQRFEECANDFEADGVDIGRDWLDTLTHLGLLDRAQRSPALWQTTPEGDALLEAYGPPDAMDESNFAPGGWKIERTPDGGFCISHPAHGRGFFSDKGHKPAVIVSRFLEALLTYGPTAERLQAENAALQQRLSVADQPVDDLESELTKARELLKRAAWSDGISSSCPLGKDLEDFLGRHQSAPAAKGECKDCLAVQEAEQNPNTQCDSCGWAAAKGGSDE</sequence>
<gene>
    <name evidence="1" type="ORF">SAMN05216605_114194</name>
</gene>
<dbReference type="AlphaFoldDB" id="A0A1G8LMM0"/>
<dbReference type="EMBL" id="FNCO01000014">
    <property type="protein sequence ID" value="SDI56961.1"/>
    <property type="molecule type" value="Genomic_DNA"/>
</dbReference>
<keyword evidence="2" id="KW-1185">Reference proteome</keyword>
<name>A0A1G8LMM0_9PSED</name>
<dbReference type="OrthoDB" id="7033513at2"/>
<accession>A0A1G8LMM0</accession>
<dbReference type="STRING" id="89065.SAMN05216605_114194"/>
<protein>
    <submittedName>
        <fullName evidence="1">Uncharacterized protein</fullName>
    </submittedName>
</protein>
<dbReference type="RefSeq" id="WP_074756515.1">
    <property type="nucleotide sequence ID" value="NZ_FNCO01000014.1"/>
</dbReference>
<proteinExistence type="predicted"/>
<evidence type="ECO:0000313" key="1">
    <source>
        <dbReference type="EMBL" id="SDI56961.1"/>
    </source>
</evidence>
<dbReference type="Proteomes" id="UP000182894">
    <property type="component" value="Unassembled WGS sequence"/>
</dbReference>
<evidence type="ECO:0000313" key="2">
    <source>
        <dbReference type="Proteomes" id="UP000182894"/>
    </source>
</evidence>
<reference evidence="2" key="1">
    <citation type="submission" date="2016-10" db="EMBL/GenBank/DDBJ databases">
        <authorList>
            <person name="Varghese N."/>
            <person name="Submissions S."/>
        </authorList>
    </citation>
    <scope>NUCLEOTIDE SEQUENCE [LARGE SCALE GENOMIC DNA]</scope>
    <source>
        <strain evidence="2">ATCC 700689</strain>
    </source>
</reference>